<dbReference type="AlphaFoldDB" id="M5CG09"/>
<evidence type="ECO:0000256" key="1">
    <source>
        <dbReference type="ARBA" id="ARBA00022898"/>
    </source>
</evidence>
<dbReference type="SUPFAM" id="SSF53383">
    <property type="entry name" value="PLP-dependent transferases"/>
    <property type="match status" value="1"/>
</dbReference>
<dbReference type="GO" id="GO:0004375">
    <property type="term" value="F:glycine dehydrogenase (decarboxylating) activity"/>
    <property type="evidence" value="ECO:0007669"/>
    <property type="project" value="UniProtKB-EC"/>
</dbReference>
<proteinExistence type="predicted"/>
<reference evidence="4 5" key="1">
    <citation type="journal article" date="2013" name="J. Biotechnol.">
        <title>Establishment and interpretation of the genome sequence of the phytopathogenic fungus Rhizoctonia solani AG1-IB isolate 7/3/14.</title>
        <authorList>
            <person name="Wibberg D.W."/>
            <person name="Jelonek L.J."/>
            <person name="Rupp O.R."/>
            <person name="Hennig M.H."/>
            <person name="Eikmeyer F.E."/>
            <person name="Goesmann A.G."/>
            <person name="Hartmann A.H."/>
            <person name="Borriss R.B."/>
            <person name="Grosch R.G."/>
            <person name="Puehler A.P."/>
            <person name="Schlueter A.S."/>
        </authorList>
    </citation>
    <scope>NUCLEOTIDE SEQUENCE [LARGE SCALE GENOMIC DNA]</scope>
    <source>
        <strain evidence="5">AG1-IB / isolate 7/3/14</strain>
    </source>
</reference>
<sequence>MLAALGYDSMEAFVRDTVPDSIRVDAQVVSEHSIPALSESEMLRRAEEVANMNEKKRSFIGMGYWNAVVPQVILRNILENPSWYTPYTPYQPEIAQGRLESLINFQTMASSLTGLPISNASLLDEGTAAAEAMVMAFAHHGQKRKTFVVDQGVSPQSLAVLRTRAGGFGIRLVVGDVAKLIVPRC</sequence>
<dbReference type="FunFam" id="3.40.640.10:FF:000199">
    <property type="entry name" value="Glycine dehydrogenase [decarboxylating], mitochondrial"/>
    <property type="match status" value="1"/>
</dbReference>
<dbReference type="EMBL" id="CAOJ01014391">
    <property type="protein sequence ID" value="CCO35297.1"/>
    <property type="molecule type" value="Genomic_DNA"/>
</dbReference>
<dbReference type="InterPro" id="IPR015421">
    <property type="entry name" value="PyrdxlP-dep_Trfase_major"/>
</dbReference>
<dbReference type="Gene3D" id="3.90.1150.10">
    <property type="entry name" value="Aspartate Aminotransferase, domain 1"/>
    <property type="match status" value="1"/>
</dbReference>
<dbReference type="EC" id="1.4.4.2" evidence="4"/>
<dbReference type="GO" id="GO:0009116">
    <property type="term" value="P:nucleoside metabolic process"/>
    <property type="evidence" value="ECO:0007669"/>
    <property type="project" value="InterPro"/>
</dbReference>
<dbReference type="InterPro" id="IPR015424">
    <property type="entry name" value="PyrdxlP-dep_Trfase"/>
</dbReference>
<dbReference type="Proteomes" id="UP000012065">
    <property type="component" value="Unassembled WGS sequence"/>
</dbReference>
<dbReference type="HOGENOM" id="CLU_098505_0_0_1"/>
<name>M5CG09_THACB</name>
<gene>
    <name evidence="4" type="primary">gdcP1</name>
    <name evidence="4" type="ORF">BN14_09414</name>
</gene>
<evidence type="ECO:0000313" key="5">
    <source>
        <dbReference type="Proteomes" id="UP000012065"/>
    </source>
</evidence>
<dbReference type="InterPro" id="IPR015422">
    <property type="entry name" value="PyrdxlP-dep_Trfase_small"/>
</dbReference>
<dbReference type="PANTHER" id="PTHR42806:SF1">
    <property type="entry name" value="GLYCINE DEHYDROGENASE (DECARBOXYLATING)"/>
    <property type="match status" value="1"/>
</dbReference>
<comment type="caution">
    <text evidence="4">The sequence shown here is derived from an EMBL/GenBank/DDBJ whole genome shotgun (WGS) entry which is preliminary data.</text>
</comment>
<dbReference type="Gene3D" id="3.40.640.10">
    <property type="entry name" value="Type I PLP-dependent aspartate aminotransferase-like (Major domain)"/>
    <property type="match status" value="1"/>
</dbReference>
<evidence type="ECO:0000256" key="2">
    <source>
        <dbReference type="ARBA" id="ARBA00023002"/>
    </source>
</evidence>
<organism evidence="4 5">
    <name type="scientific">Thanatephorus cucumeris (strain AG1-IB / isolate 7/3/14)</name>
    <name type="common">Lettuce bottom rot fungus</name>
    <name type="synonym">Rhizoctonia solani</name>
    <dbReference type="NCBI Taxonomy" id="1108050"/>
    <lineage>
        <taxon>Eukaryota</taxon>
        <taxon>Fungi</taxon>
        <taxon>Dikarya</taxon>
        <taxon>Basidiomycota</taxon>
        <taxon>Agaricomycotina</taxon>
        <taxon>Agaricomycetes</taxon>
        <taxon>Cantharellales</taxon>
        <taxon>Ceratobasidiaceae</taxon>
        <taxon>Rhizoctonia</taxon>
        <taxon>Rhizoctonia solani AG-1</taxon>
    </lineage>
</organism>
<keyword evidence="2 4" id="KW-0560">Oxidoreductase</keyword>
<dbReference type="Pfam" id="PF02347">
    <property type="entry name" value="GDC-P"/>
    <property type="match status" value="1"/>
</dbReference>
<dbReference type="InterPro" id="IPR023010">
    <property type="entry name" value="GcvPA"/>
</dbReference>
<protein>
    <submittedName>
        <fullName evidence="4">Glycine dehydrogenase</fullName>
        <ecNumber evidence="4">1.4.4.2</ecNumber>
    </submittedName>
</protein>
<feature type="domain" description="Glycine cleavage system P-protein N-terminal" evidence="3">
    <location>
        <begin position="1"/>
        <end position="178"/>
    </location>
</feature>
<keyword evidence="1" id="KW-0663">Pyridoxal phosphate</keyword>
<accession>M5CG09</accession>
<dbReference type="PANTHER" id="PTHR42806">
    <property type="entry name" value="GLYCINE CLEAVAGE SYSTEM P-PROTEIN"/>
    <property type="match status" value="1"/>
</dbReference>
<evidence type="ECO:0000259" key="3">
    <source>
        <dbReference type="Pfam" id="PF02347"/>
    </source>
</evidence>
<evidence type="ECO:0000313" key="4">
    <source>
        <dbReference type="EMBL" id="CCO35297.1"/>
    </source>
</evidence>
<dbReference type="InterPro" id="IPR049315">
    <property type="entry name" value="GDC-P_N"/>
</dbReference>